<dbReference type="InterPro" id="IPR050600">
    <property type="entry name" value="SETD3_SETD6_MTase"/>
</dbReference>
<dbReference type="KEGG" id="csl:COCSUDRAFT_47835"/>
<evidence type="ECO:0000259" key="4">
    <source>
        <dbReference type="PROSITE" id="PS50280"/>
    </source>
</evidence>
<dbReference type="OrthoDB" id="341421at2759"/>
<sequence length="410" mass="45988">MGSKYAFARATAVGTVTITFVLMLCLTSSFVLGKNAVPNHEHPTPSPDLYTWLDTLGATVHLVVGPVNEAGLRGTVATKDIASGELILQIPNSATIDVGDYSLPGAELAVHLFRRQLTDPKWNASFEPYWKSLPESGSLHSKEVFENPKHRELLQNEYLAAYAEVNANWTRDVFAGNASLEPGKMFPSLLAEKLSGADKVTFEEFKHAASLTATYSFVFPNKEGQYMRVMLPLFDLINHKGEGANSYVGKDSTTGSYHLIASKDIKEGEEVTHCYNWDNERNDYALINYFFFQTLDPPRLCALDLPDGNLDGGFTEPDDRYLPHEKGAIQELISQFEARLTTFPTTEEEDEKMLAKEGSKLDWISHRIIDFRRERKRVIRLTIERLREREKTAYSLLPPSTGADASKEEL</sequence>
<dbReference type="GO" id="GO:0032259">
    <property type="term" value="P:methylation"/>
    <property type="evidence" value="ECO:0007669"/>
    <property type="project" value="UniProtKB-KW"/>
</dbReference>
<dbReference type="PANTHER" id="PTHR13271:SF151">
    <property type="entry name" value="SET DOMAIN-CONTAINING PROTEIN 4"/>
    <property type="match status" value="1"/>
</dbReference>
<dbReference type="SUPFAM" id="SSF81822">
    <property type="entry name" value="RuBisCo LSMT C-terminal, substrate-binding domain"/>
    <property type="match status" value="1"/>
</dbReference>
<keyword evidence="3" id="KW-0949">S-adenosyl-L-methionine</keyword>
<dbReference type="PROSITE" id="PS50280">
    <property type="entry name" value="SET"/>
    <property type="match status" value="1"/>
</dbReference>
<feature type="domain" description="SET" evidence="4">
    <location>
        <begin position="58"/>
        <end position="276"/>
    </location>
</feature>
<dbReference type="GeneID" id="17040313"/>
<dbReference type="CDD" id="cd10527">
    <property type="entry name" value="SET_LSMT"/>
    <property type="match status" value="1"/>
</dbReference>
<evidence type="ECO:0000313" key="6">
    <source>
        <dbReference type="Proteomes" id="UP000007264"/>
    </source>
</evidence>
<gene>
    <name evidence="5" type="ORF">COCSUDRAFT_47835</name>
</gene>
<keyword evidence="1" id="KW-0489">Methyltransferase</keyword>
<dbReference type="EMBL" id="AGSI01000010">
    <property type="protein sequence ID" value="EIE22327.1"/>
    <property type="molecule type" value="Genomic_DNA"/>
</dbReference>
<accession>I0YVA8</accession>
<evidence type="ECO:0000256" key="1">
    <source>
        <dbReference type="ARBA" id="ARBA00022603"/>
    </source>
</evidence>
<dbReference type="PANTHER" id="PTHR13271">
    <property type="entry name" value="UNCHARACTERIZED PUTATIVE METHYLTRANSFERASE"/>
    <property type="match status" value="1"/>
</dbReference>
<evidence type="ECO:0000313" key="5">
    <source>
        <dbReference type="EMBL" id="EIE22327.1"/>
    </source>
</evidence>
<dbReference type="Gene3D" id="3.90.1410.10">
    <property type="entry name" value="set domain protein methyltransferase, domain 1"/>
    <property type="match status" value="1"/>
</dbReference>
<comment type="caution">
    <text evidence="5">The sequence shown here is derived from an EMBL/GenBank/DDBJ whole genome shotgun (WGS) entry which is preliminary data.</text>
</comment>
<keyword evidence="2" id="KW-0808">Transferase</keyword>
<dbReference type="AlphaFoldDB" id="I0YVA8"/>
<dbReference type="eggNOG" id="ENOG502SA51">
    <property type="taxonomic scope" value="Eukaryota"/>
</dbReference>
<organism evidence="5 6">
    <name type="scientific">Coccomyxa subellipsoidea (strain C-169)</name>
    <name type="common">Green microalga</name>
    <dbReference type="NCBI Taxonomy" id="574566"/>
    <lineage>
        <taxon>Eukaryota</taxon>
        <taxon>Viridiplantae</taxon>
        <taxon>Chlorophyta</taxon>
        <taxon>core chlorophytes</taxon>
        <taxon>Trebouxiophyceae</taxon>
        <taxon>Trebouxiophyceae incertae sedis</taxon>
        <taxon>Coccomyxaceae</taxon>
        <taxon>Coccomyxa</taxon>
        <taxon>Coccomyxa subellipsoidea</taxon>
    </lineage>
</organism>
<evidence type="ECO:0000256" key="3">
    <source>
        <dbReference type="ARBA" id="ARBA00022691"/>
    </source>
</evidence>
<dbReference type="SMART" id="SM00317">
    <property type="entry name" value="SET"/>
    <property type="match status" value="1"/>
</dbReference>
<dbReference type="RefSeq" id="XP_005646871.1">
    <property type="nucleotide sequence ID" value="XM_005646814.1"/>
</dbReference>
<evidence type="ECO:0000256" key="2">
    <source>
        <dbReference type="ARBA" id="ARBA00022679"/>
    </source>
</evidence>
<proteinExistence type="predicted"/>
<reference evidence="5 6" key="1">
    <citation type="journal article" date="2012" name="Genome Biol.">
        <title>The genome of the polar eukaryotic microalga coccomyxa subellipsoidea reveals traits of cold adaptation.</title>
        <authorList>
            <person name="Blanc G."/>
            <person name="Agarkova I."/>
            <person name="Grimwood J."/>
            <person name="Kuo A."/>
            <person name="Brueggeman A."/>
            <person name="Dunigan D."/>
            <person name="Gurnon J."/>
            <person name="Ladunga I."/>
            <person name="Lindquist E."/>
            <person name="Lucas S."/>
            <person name="Pangilinan J."/>
            <person name="Proschold T."/>
            <person name="Salamov A."/>
            <person name="Schmutz J."/>
            <person name="Weeks D."/>
            <person name="Yamada T."/>
            <person name="Claverie J.M."/>
            <person name="Grigoriev I."/>
            <person name="Van Etten J."/>
            <person name="Lomsadze A."/>
            <person name="Borodovsky M."/>
        </authorList>
    </citation>
    <scope>NUCLEOTIDE SEQUENCE [LARGE SCALE GENOMIC DNA]</scope>
    <source>
        <strain evidence="5 6">C-169</strain>
    </source>
</reference>
<dbReference type="SUPFAM" id="SSF82199">
    <property type="entry name" value="SET domain"/>
    <property type="match status" value="1"/>
</dbReference>
<dbReference type="Pfam" id="PF00856">
    <property type="entry name" value="SET"/>
    <property type="match status" value="1"/>
</dbReference>
<dbReference type="Proteomes" id="UP000007264">
    <property type="component" value="Unassembled WGS sequence"/>
</dbReference>
<dbReference type="InterPro" id="IPR046341">
    <property type="entry name" value="SET_dom_sf"/>
</dbReference>
<dbReference type="GO" id="GO:0016279">
    <property type="term" value="F:protein-lysine N-methyltransferase activity"/>
    <property type="evidence" value="ECO:0007669"/>
    <property type="project" value="TreeGrafter"/>
</dbReference>
<protein>
    <submittedName>
        <fullName evidence="5">SET domain-containing protein</fullName>
    </submittedName>
</protein>
<dbReference type="InterPro" id="IPR001214">
    <property type="entry name" value="SET_dom"/>
</dbReference>
<keyword evidence="6" id="KW-1185">Reference proteome</keyword>
<dbReference type="InterPro" id="IPR036464">
    <property type="entry name" value="Rubisco_LSMT_subst-bd_sf"/>
</dbReference>
<dbReference type="Gene3D" id="3.90.1420.10">
    <property type="entry name" value="Rubisco LSMT, substrate-binding domain"/>
    <property type="match status" value="1"/>
</dbReference>
<name>I0YVA8_COCSC</name>